<comment type="caution">
    <text evidence="10">The sequence shown here is derived from an EMBL/GenBank/DDBJ whole genome shotgun (WGS) entry which is preliminary data.</text>
</comment>
<dbReference type="EMBL" id="JAUOPB010000013">
    <property type="protein sequence ID" value="MDO6424266.1"/>
    <property type="molecule type" value="Genomic_DNA"/>
</dbReference>
<dbReference type="Pfam" id="PF01235">
    <property type="entry name" value="Na_Ala_symp"/>
    <property type="match status" value="1"/>
</dbReference>
<sequence>MELLLSVLNTVSGWVWGVPTLALILLVGIWLTVIIRGVSITRIPFAFVQLIKGRSANGEGTVAPFSALMMSLSATIGTGNIAGVATAIGLGGPGALFWMWCSALFGMATKYAEAVCAVHYREKNAEGKHVGGPMYYIKNGLGKRWLWLAACFAFFGSIAGFGIGNMVQANSVADSLADAFGVNRVITAFVLMILVGAVIWGGVTRIATVAKKLVPLMALSYLVAGVIVLGANFAEIPAAIALVFKSAFSPVAAQGGFAGAAVALAIEKGIARGVFSNEAGLGSAPIAHAAAATDSPVRQGTIAMLGTFIDTLIVCSITGLAIIVSGVWTGTEQGAAMSQAAFNSVLPYGDKIVSVALVLFAFTTIIGWSYYGERCVEYLFGRGAIRVFRYAWVVAIPVGVMLKLEVVWIIADILNGLMALPNLVALLLLSGVVAKLTREFYASNKVEKAADK</sequence>
<keyword evidence="6 9" id="KW-0769">Symport</keyword>
<evidence type="ECO:0000313" key="11">
    <source>
        <dbReference type="Proteomes" id="UP001169760"/>
    </source>
</evidence>
<keyword evidence="4" id="KW-1003">Cell membrane</keyword>
<evidence type="ECO:0000256" key="6">
    <source>
        <dbReference type="ARBA" id="ARBA00022847"/>
    </source>
</evidence>
<evidence type="ECO:0000256" key="8">
    <source>
        <dbReference type="ARBA" id="ARBA00023136"/>
    </source>
</evidence>
<comment type="subcellular location">
    <subcellularLocation>
        <location evidence="9">Cell inner membrane</location>
        <topology evidence="9">Multi-pass membrane protein</topology>
    </subcellularLocation>
    <subcellularLocation>
        <location evidence="1">Cell membrane</location>
        <topology evidence="1">Multi-pass membrane protein</topology>
    </subcellularLocation>
</comment>
<dbReference type="FunFam" id="1.20.1740.10:FF:000004">
    <property type="entry name" value="Sodium:alanine symporter family protein"/>
    <property type="match status" value="1"/>
</dbReference>
<feature type="transmembrane region" description="Helical" evidence="9">
    <location>
        <begin position="391"/>
        <end position="411"/>
    </location>
</feature>
<dbReference type="AlphaFoldDB" id="A0AAW7X973"/>
<keyword evidence="3 9" id="KW-0813">Transport</keyword>
<feature type="transmembrane region" description="Helical" evidence="9">
    <location>
        <begin position="308"/>
        <end position="328"/>
    </location>
</feature>
<comment type="similarity">
    <text evidence="2 9">Belongs to the alanine or glycine:cation symporter (AGCS) (TC 2.A.25) family.</text>
</comment>
<keyword evidence="8 9" id="KW-0472">Membrane</keyword>
<feature type="transmembrane region" description="Helical" evidence="9">
    <location>
        <begin position="14"/>
        <end position="35"/>
    </location>
</feature>
<name>A0AAW7X973_9GAMM</name>
<dbReference type="PANTHER" id="PTHR30330:SF3">
    <property type="entry name" value="TRANSCRIPTIONAL REGULATOR, LRP FAMILY"/>
    <property type="match status" value="1"/>
</dbReference>
<gene>
    <name evidence="10" type="ORF">Q4521_17405</name>
</gene>
<dbReference type="Gene3D" id="1.20.1740.10">
    <property type="entry name" value="Amino acid/polyamine transporter I"/>
    <property type="match status" value="1"/>
</dbReference>
<organism evidence="10 11">
    <name type="scientific">Saccharophagus degradans</name>
    <dbReference type="NCBI Taxonomy" id="86304"/>
    <lineage>
        <taxon>Bacteria</taxon>
        <taxon>Pseudomonadati</taxon>
        <taxon>Pseudomonadota</taxon>
        <taxon>Gammaproteobacteria</taxon>
        <taxon>Cellvibrionales</taxon>
        <taxon>Cellvibrionaceae</taxon>
        <taxon>Saccharophagus</taxon>
    </lineage>
</organism>
<keyword evidence="9" id="KW-0997">Cell inner membrane</keyword>
<keyword evidence="7 9" id="KW-1133">Transmembrane helix</keyword>
<evidence type="ECO:0000256" key="4">
    <source>
        <dbReference type="ARBA" id="ARBA00022475"/>
    </source>
</evidence>
<dbReference type="NCBIfam" id="TIGR00835">
    <property type="entry name" value="agcS"/>
    <property type="match status" value="1"/>
</dbReference>
<dbReference type="GO" id="GO:0005283">
    <property type="term" value="F:amino acid:sodium symporter activity"/>
    <property type="evidence" value="ECO:0007669"/>
    <property type="project" value="InterPro"/>
</dbReference>
<feature type="transmembrane region" description="Helical" evidence="9">
    <location>
        <begin position="213"/>
        <end position="234"/>
    </location>
</feature>
<dbReference type="PANTHER" id="PTHR30330">
    <property type="entry name" value="AGSS FAMILY TRANSPORTER, SODIUM-ALANINE"/>
    <property type="match status" value="1"/>
</dbReference>
<dbReference type="InterPro" id="IPR001463">
    <property type="entry name" value="Na/Ala_symport"/>
</dbReference>
<accession>A0AAW7X973</accession>
<evidence type="ECO:0000256" key="7">
    <source>
        <dbReference type="ARBA" id="ARBA00022989"/>
    </source>
</evidence>
<dbReference type="GO" id="GO:0005886">
    <property type="term" value="C:plasma membrane"/>
    <property type="evidence" value="ECO:0007669"/>
    <property type="project" value="UniProtKB-SubCell"/>
</dbReference>
<evidence type="ECO:0000256" key="3">
    <source>
        <dbReference type="ARBA" id="ARBA00022448"/>
    </source>
</evidence>
<keyword evidence="5 9" id="KW-0812">Transmembrane</keyword>
<feature type="transmembrane region" description="Helical" evidence="9">
    <location>
        <begin position="352"/>
        <end position="371"/>
    </location>
</feature>
<dbReference type="RefSeq" id="WP_280945383.1">
    <property type="nucleotide sequence ID" value="NZ_CP123764.1"/>
</dbReference>
<proteinExistence type="inferred from homology"/>
<feature type="transmembrane region" description="Helical" evidence="9">
    <location>
        <begin position="417"/>
        <end position="436"/>
    </location>
</feature>
<feature type="transmembrane region" description="Helical" evidence="9">
    <location>
        <begin position="179"/>
        <end position="201"/>
    </location>
</feature>
<evidence type="ECO:0000256" key="5">
    <source>
        <dbReference type="ARBA" id="ARBA00022692"/>
    </source>
</evidence>
<protein>
    <submittedName>
        <fullName evidence="10">Sodium:alanine symporter family protein</fullName>
    </submittedName>
</protein>
<dbReference type="Proteomes" id="UP001169760">
    <property type="component" value="Unassembled WGS sequence"/>
</dbReference>
<evidence type="ECO:0000256" key="1">
    <source>
        <dbReference type="ARBA" id="ARBA00004651"/>
    </source>
</evidence>
<evidence type="ECO:0000256" key="2">
    <source>
        <dbReference type="ARBA" id="ARBA00009261"/>
    </source>
</evidence>
<evidence type="ECO:0000256" key="9">
    <source>
        <dbReference type="RuleBase" id="RU363064"/>
    </source>
</evidence>
<evidence type="ECO:0000313" key="10">
    <source>
        <dbReference type="EMBL" id="MDO6424266.1"/>
    </source>
</evidence>
<dbReference type="PRINTS" id="PR00175">
    <property type="entry name" value="NAALASMPORT"/>
</dbReference>
<reference evidence="10" key="1">
    <citation type="submission" date="2023-07" db="EMBL/GenBank/DDBJ databases">
        <title>Genome content predicts the carbon catabolic preferences of heterotrophic bacteria.</title>
        <authorList>
            <person name="Gralka M."/>
        </authorList>
    </citation>
    <scope>NUCLEOTIDE SEQUENCE</scope>
    <source>
        <strain evidence="10">I3M17_2</strain>
    </source>
</reference>
<feature type="transmembrane region" description="Helical" evidence="9">
    <location>
        <begin position="145"/>
        <end position="167"/>
    </location>
</feature>